<evidence type="ECO:0000313" key="2">
    <source>
        <dbReference type="EMBL" id="VDN06573.1"/>
    </source>
</evidence>
<reference evidence="2 3" key="2">
    <citation type="submission" date="2018-11" db="EMBL/GenBank/DDBJ databases">
        <authorList>
            <consortium name="Pathogen Informatics"/>
        </authorList>
    </citation>
    <scope>NUCLEOTIDE SEQUENCE [LARGE SCALE GENOMIC DNA]</scope>
</reference>
<dbReference type="WBParaSite" id="TCLT_0000898901-mRNA-1">
    <property type="protein sequence ID" value="TCLT_0000898901-mRNA-1"/>
    <property type="gene ID" value="TCLT_0000898901"/>
</dbReference>
<reference evidence="4" key="1">
    <citation type="submission" date="2017-02" db="UniProtKB">
        <authorList>
            <consortium name="WormBaseParasite"/>
        </authorList>
    </citation>
    <scope>IDENTIFICATION</scope>
</reference>
<protein>
    <submittedName>
        <fullName evidence="2 4">Uncharacterized protein</fullName>
    </submittedName>
</protein>
<accession>A0A0N5D7E6</accession>
<evidence type="ECO:0000313" key="4">
    <source>
        <dbReference type="WBParaSite" id="TCLT_0000898901-mRNA-1"/>
    </source>
</evidence>
<sequence length="94" mass="10512">MCGKEGRREGEPLRASTNAYIELYDTSSHKERSELPQKLPEYSERRRRTRAVATGTNSGPERKACVIGCACPLHLLLRSFWKGSRGSFPKCLGA</sequence>
<feature type="region of interest" description="Disordered" evidence="1">
    <location>
        <begin position="26"/>
        <end position="61"/>
    </location>
</feature>
<dbReference type="Proteomes" id="UP000276776">
    <property type="component" value="Unassembled WGS sequence"/>
</dbReference>
<evidence type="ECO:0000256" key="1">
    <source>
        <dbReference type="SAM" id="MobiDB-lite"/>
    </source>
</evidence>
<proteinExistence type="predicted"/>
<gene>
    <name evidence="2" type="ORF">TCLT_LOCUS8978</name>
</gene>
<dbReference type="EMBL" id="UYYF01004711">
    <property type="protein sequence ID" value="VDN06573.1"/>
    <property type="molecule type" value="Genomic_DNA"/>
</dbReference>
<dbReference type="AlphaFoldDB" id="A0A0N5D7E6"/>
<organism evidence="4">
    <name type="scientific">Thelazia callipaeda</name>
    <name type="common">Oriental eyeworm</name>
    <name type="synonym">Parasitic nematode</name>
    <dbReference type="NCBI Taxonomy" id="103827"/>
    <lineage>
        <taxon>Eukaryota</taxon>
        <taxon>Metazoa</taxon>
        <taxon>Ecdysozoa</taxon>
        <taxon>Nematoda</taxon>
        <taxon>Chromadorea</taxon>
        <taxon>Rhabditida</taxon>
        <taxon>Spirurina</taxon>
        <taxon>Spiruromorpha</taxon>
        <taxon>Thelazioidea</taxon>
        <taxon>Thelaziidae</taxon>
        <taxon>Thelazia</taxon>
    </lineage>
</organism>
<name>A0A0N5D7E6_THECL</name>
<keyword evidence="3" id="KW-1185">Reference proteome</keyword>
<evidence type="ECO:0000313" key="3">
    <source>
        <dbReference type="Proteomes" id="UP000276776"/>
    </source>
</evidence>